<dbReference type="InterPro" id="IPR027417">
    <property type="entry name" value="P-loop_NTPase"/>
</dbReference>
<proteinExistence type="inferred from homology"/>
<dbReference type="Proteomes" id="UP001165740">
    <property type="component" value="Chromosome 16"/>
</dbReference>
<feature type="domain" description="AIG1-type G" evidence="6">
    <location>
        <begin position="75"/>
        <end position="286"/>
    </location>
</feature>
<name>A0A9W2Z4C1_BIOGL</name>
<dbReference type="AlphaFoldDB" id="A0A9W2Z4C1"/>
<organism evidence="7 8">
    <name type="scientific">Biomphalaria glabrata</name>
    <name type="common">Bloodfluke planorb</name>
    <name type="synonym">Freshwater snail</name>
    <dbReference type="NCBI Taxonomy" id="6526"/>
    <lineage>
        <taxon>Eukaryota</taxon>
        <taxon>Metazoa</taxon>
        <taxon>Spiralia</taxon>
        <taxon>Lophotrochozoa</taxon>
        <taxon>Mollusca</taxon>
        <taxon>Gastropoda</taxon>
        <taxon>Heterobranchia</taxon>
        <taxon>Euthyneura</taxon>
        <taxon>Panpulmonata</taxon>
        <taxon>Hygrophila</taxon>
        <taxon>Lymnaeoidea</taxon>
        <taxon>Planorbidae</taxon>
        <taxon>Biomphalaria</taxon>
    </lineage>
</organism>
<evidence type="ECO:0000313" key="8">
    <source>
        <dbReference type="RefSeq" id="XP_055869926.1"/>
    </source>
</evidence>
<feature type="coiled-coil region" evidence="4">
    <location>
        <begin position="388"/>
        <end position="476"/>
    </location>
</feature>
<dbReference type="GO" id="GO:0005525">
    <property type="term" value="F:GTP binding"/>
    <property type="evidence" value="ECO:0007669"/>
    <property type="project" value="UniProtKB-KW"/>
</dbReference>
<dbReference type="PANTHER" id="PTHR10903">
    <property type="entry name" value="GTPASE, IMAP FAMILY MEMBER-RELATED"/>
    <property type="match status" value="1"/>
</dbReference>
<feature type="region of interest" description="Disordered" evidence="5">
    <location>
        <begin position="1"/>
        <end position="27"/>
    </location>
</feature>
<dbReference type="OMA" id="MTERATQ"/>
<feature type="compositionally biased region" description="Polar residues" evidence="5">
    <location>
        <begin position="13"/>
        <end position="25"/>
    </location>
</feature>
<dbReference type="RefSeq" id="XP_055869931.1">
    <property type="nucleotide sequence ID" value="XM_056013956.1"/>
</dbReference>
<keyword evidence="7" id="KW-1185">Reference proteome</keyword>
<dbReference type="Gene3D" id="3.40.50.300">
    <property type="entry name" value="P-loop containing nucleotide triphosphate hydrolases"/>
    <property type="match status" value="1"/>
</dbReference>
<dbReference type="InterPro" id="IPR006703">
    <property type="entry name" value="G_AIG1"/>
</dbReference>
<accession>A0A9W2Z4C1</accession>
<reference evidence="8 9" key="1">
    <citation type="submission" date="2025-04" db="UniProtKB">
        <authorList>
            <consortium name="RefSeq"/>
        </authorList>
    </citation>
    <scope>IDENTIFICATION</scope>
</reference>
<dbReference type="FunFam" id="3.40.50.300:FF:000840">
    <property type="entry name" value="Immune-associated nucleotide-binding protein 9"/>
    <property type="match status" value="1"/>
</dbReference>
<protein>
    <submittedName>
        <fullName evidence="8 9">Uncharacterized protein LOC106050183 isoform X1</fullName>
    </submittedName>
</protein>
<dbReference type="GeneID" id="106050183"/>
<evidence type="ECO:0000256" key="5">
    <source>
        <dbReference type="SAM" id="MobiDB-lite"/>
    </source>
</evidence>
<evidence type="ECO:0000256" key="3">
    <source>
        <dbReference type="ARBA" id="ARBA00023134"/>
    </source>
</evidence>
<dbReference type="PROSITE" id="PS51720">
    <property type="entry name" value="G_AIG1"/>
    <property type="match status" value="1"/>
</dbReference>
<keyword evidence="4" id="KW-0175">Coiled coil</keyword>
<keyword evidence="2" id="KW-0547">Nucleotide-binding</keyword>
<dbReference type="Pfam" id="PF04548">
    <property type="entry name" value="AIG1"/>
    <property type="match status" value="1"/>
</dbReference>
<gene>
    <name evidence="8 9" type="primary">LOC106050183</name>
</gene>
<dbReference type="PANTHER" id="PTHR10903:SF184">
    <property type="entry name" value="GTP-BINDING PROTEIN A"/>
    <property type="match status" value="1"/>
</dbReference>
<dbReference type="InterPro" id="IPR045058">
    <property type="entry name" value="GIMA/IAN/Toc"/>
</dbReference>
<dbReference type="RefSeq" id="XP_055869926.1">
    <property type="nucleotide sequence ID" value="XM_056013951.1"/>
</dbReference>
<evidence type="ECO:0000256" key="2">
    <source>
        <dbReference type="ARBA" id="ARBA00022741"/>
    </source>
</evidence>
<dbReference type="OrthoDB" id="5985928at2759"/>
<evidence type="ECO:0000259" key="6">
    <source>
        <dbReference type="PROSITE" id="PS51720"/>
    </source>
</evidence>
<comment type="similarity">
    <text evidence="1">Belongs to the TRAFAC class TrmE-Era-EngA-EngB-Septin-like GTPase superfamily. AIG1/Toc34/Toc159-like paraseptin GTPase family. IAN subfamily.</text>
</comment>
<keyword evidence="3" id="KW-0342">GTP-binding</keyword>
<evidence type="ECO:0000313" key="7">
    <source>
        <dbReference type="Proteomes" id="UP001165740"/>
    </source>
</evidence>
<evidence type="ECO:0000313" key="9">
    <source>
        <dbReference type="RefSeq" id="XP_055869931.1"/>
    </source>
</evidence>
<dbReference type="SUPFAM" id="SSF52540">
    <property type="entry name" value="P-loop containing nucleoside triphosphate hydrolases"/>
    <property type="match status" value="1"/>
</dbReference>
<evidence type="ECO:0000256" key="1">
    <source>
        <dbReference type="ARBA" id="ARBA00008535"/>
    </source>
</evidence>
<sequence>MNSETPKPLPRSYSRSSATGQNDDQSIYRVSELEEKVRSEEEELLQYSARFFNPESETSDNVYITMRNLKKNVAVETLDLLLIGKTGNGKSATGNSILRSQAFESKPSLVSVTTDVTYEISEWNGAKIKVVDGPGVQDTRMNESEATKDLLAAVAKAITLSPKGYHAFLLVVKYGSRFTKEEIRTVETLKKVFGDLFFRNFFIIIMTHGDKFEEELNTDFNSWLQQQNSKEFEELLSACNNRAVLFDNRTKDEAKRNQQVKNLFDVIQALKEQNCRYCDEHFKTAAASRAALLVEAEKDFIEDEIMNDASFILQRLQLILTDIQCHKSTPFLQDLNERAESLYIKLKQKDKGTGVLSTLSQHVESIINTIRDQIKFSENILKETKLLRQKREEEAKAHAEELKRQREEFNKCYLEGKAQEENRIKLLQEQIEQIAKTKELWSNQDKEMKSKAQKVRQTEQEKLKTVGEKVKKLKNDQIKSTNEKVSKSVFKILKQKIFQKGGNQK</sequence>
<evidence type="ECO:0000256" key="4">
    <source>
        <dbReference type="SAM" id="Coils"/>
    </source>
</evidence>